<dbReference type="InterPro" id="IPR001763">
    <property type="entry name" value="Rhodanese-like_dom"/>
</dbReference>
<protein>
    <recommendedName>
        <fullName evidence="1">Rhodanese domain-containing protein</fullName>
    </recommendedName>
</protein>
<dbReference type="CDD" id="cd00158">
    <property type="entry name" value="RHOD"/>
    <property type="match status" value="1"/>
</dbReference>
<dbReference type="AlphaFoldDB" id="X1A435"/>
<accession>X1A435</accession>
<evidence type="ECO:0000313" key="2">
    <source>
        <dbReference type="EMBL" id="GAG76890.1"/>
    </source>
</evidence>
<dbReference type="InterPro" id="IPR036873">
    <property type="entry name" value="Rhodanese-like_dom_sf"/>
</dbReference>
<dbReference type="EMBL" id="BART01014755">
    <property type="protein sequence ID" value="GAG76890.1"/>
    <property type="molecule type" value="Genomic_DNA"/>
</dbReference>
<name>X1A435_9ZZZZ</name>
<dbReference type="SUPFAM" id="SSF52821">
    <property type="entry name" value="Rhodanese/Cell cycle control phosphatase"/>
    <property type="match status" value="1"/>
</dbReference>
<reference evidence="2" key="1">
    <citation type="journal article" date="2014" name="Front. Microbiol.">
        <title>High frequency of phylogenetically diverse reductive dehalogenase-homologous genes in deep subseafloor sedimentary metagenomes.</title>
        <authorList>
            <person name="Kawai M."/>
            <person name="Futagami T."/>
            <person name="Toyoda A."/>
            <person name="Takaki Y."/>
            <person name="Nishi S."/>
            <person name="Hori S."/>
            <person name="Arai W."/>
            <person name="Tsubouchi T."/>
            <person name="Morono Y."/>
            <person name="Uchiyama I."/>
            <person name="Ito T."/>
            <person name="Fujiyama A."/>
            <person name="Inagaki F."/>
            <person name="Takami H."/>
        </authorList>
    </citation>
    <scope>NUCLEOTIDE SEQUENCE</scope>
    <source>
        <strain evidence="2">Expedition CK06-06</strain>
    </source>
</reference>
<proteinExistence type="predicted"/>
<feature type="non-terminal residue" evidence="2">
    <location>
        <position position="86"/>
    </location>
</feature>
<comment type="caution">
    <text evidence="2">The sequence shown here is derived from an EMBL/GenBank/DDBJ whole genome shotgun (WGS) entry which is preliminary data.</text>
</comment>
<dbReference type="Gene3D" id="3.40.250.10">
    <property type="entry name" value="Rhodanese-like domain"/>
    <property type="match status" value="1"/>
</dbReference>
<sequence length="86" mass="9699">MSHLYDAILIPYDQLKAGDMSQLASEILANYSFTKVFNMLGGIIAWIDANYPIYTTFHHVTVDKIEEGTLLQIEPLIKSNYVSCAE</sequence>
<organism evidence="2">
    <name type="scientific">marine sediment metagenome</name>
    <dbReference type="NCBI Taxonomy" id="412755"/>
    <lineage>
        <taxon>unclassified sequences</taxon>
        <taxon>metagenomes</taxon>
        <taxon>ecological metagenomes</taxon>
    </lineage>
</organism>
<gene>
    <name evidence="2" type="ORF">S01H4_29159</name>
</gene>
<dbReference type="PROSITE" id="PS50206">
    <property type="entry name" value="RHODANESE_3"/>
    <property type="match status" value="1"/>
</dbReference>
<evidence type="ECO:0000259" key="1">
    <source>
        <dbReference type="PROSITE" id="PS50206"/>
    </source>
</evidence>
<feature type="domain" description="Rhodanese" evidence="1">
    <location>
        <begin position="18"/>
        <end position="55"/>
    </location>
</feature>